<accession>L1JQQ2</accession>
<evidence type="ECO:0000313" key="21">
    <source>
        <dbReference type="Proteomes" id="UP000011087"/>
    </source>
</evidence>
<protein>
    <recommendedName>
        <fullName evidence="16">Enoyl-CoA delta isomerase 1, mitochondrial</fullName>
    </recommendedName>
    <alternativeName>
        <fullName evidence="17">3,2-trans-enoyl-CoA isomerase</fullName>
    </alternativeName>
</protein>
<dbReference type="eggNOG" id="KOG1683">
    <property type="taxonomic scope" value="Eukaryota"/>
</dbReference>
<dbReference type="GO" id="GO:0004165">
    <property type="term" value="F:delta(3)-delta(2)-enoyl-CoA isomerase activity"/>
    <property type="evidence" value="ECO:0007669"/>
    <property type="project" value="UniProtKB-EC"/>
</dbReference>
<dbReference type="InterPro" id="IPR001753">
    <property type="entry name" value="Enoyl-CoA_hydra/iso"/>
</dbReference>
<comment type="catalytic activity">
    <reaction evidence="13">
        <text>(3Z)-dodecenoyl-CoA = (2E)-dodecenoyl-CoA</text>
        <dbReference type="Rhea" id="RHEA:23716"/>
        <dbReference type="ChEBI" id="CHEBI:57330"/>
        <dbReference type="ChEBI" id="CHEBI:58543"/>
        <dbReference type="EC" id="5.3.3.8"/>
    </reaction>
    <physiologicalReaction direction="left-to-right" evidence="13">
        <dbReference type="Rhea" id="RHEA:23717"/>
    </physiologicalReaction>
</comment>
<comment type="pathway">
    <text evidence="2">Lipid metabolism; fatty acid beta-oxidation.</text>
</comment>
<evidence type="ECO:0000256" key="13">
    <source>
        <dbReference type="ARBA" id="ARBA00052376"/>
    </source>
</evidence>
<dbReference type="Proteomes" id="UP000011087">
    <property type="component" value="Unassembled WGS sequence"/>
</dbReference>
<sequence length="177" mass="19377">VTVEMKSSKVAIVRMNRPPVNALSKDLMHGLRRTICDLEDNDVKGIVLTSSSKVFCAGLDLAELLNPTQEFVSSFWKELQGLWITLYSSRLVTVAAVNGAAPAAGCMLALSCDYRMMSSKNVIGMNETKFGLFPPPWFVELMADTVGRRKAEMLLLQGTLLSTEDALACGMIDQIVE</sequence>
<keyword evidence="10" id="KW-0413">Isomerase</keyword>
<reference evidence="20" key="3">
    <citation type="submission" date="2015-06" db="UniProtKB">
        <authorList>
            <consortium name="EnsemblProtists"/>
        </authorList>
    </citation>
    <scope>IDENTIFICATION</scope>
</reference>
<feature type="non-terminal residue" evidence="19">
    <location>
        <position position="177"/>
    </location>
</feature>
<keyword evidence="5" id="KW-0276">Fatty acid metabolism</keyword>
<comment type="catalytic activity">
    <reaction evidence="11">
        <text>(3Z)-decenoyl-CoA = (2E)-decenoyl-CoA</text>
        <dbReference type="Rhea" id="RHEA:77195"/>
        <dbReference type="ChEBI" id="CHEBI:61406"/>
        <dbReference type="ChEBI" id="CHEBI:195601"/>
    </reaction>
    <physiologicalReaction direction="left-to-right" evidence="11">
        <dbReference type="Rhea" id="RHEA:77196"/>
    </physiologicalReaction>
</comment>
<evidence type="ECO:0000256" key="18">
    <source>
        <dbReference type="RuleBase" id="RU003707"/>
    </source>
</evidence>
<evidence type="ECO:0000256" key="5">
    <source>
        <dbReference type="ARBA" id="ARBA00022832"/>
    </source>
</evidence>
<evidence type="ECO:0000256" key="9">
    <source>
        <dbReference type="ARBA" id="ARBA00023128"/>
    </source>
</evidence>
<evidence type="ECO:0000256" key="4">
    <source>
        <dbReference type="ARBA" id="ARBA00011233"/>
    </source>
</evidence>
<evidence type="ECO:0000256" key="7">
    <source>
        <dbReference type="ARBA" id="ARBA00022990"/>
    </source>
</evidence>
<evidence type="ECO:0000256" key="16">
    <source>
        <dbReference type="ARBA" id="ARBA00068317"/>
    </source>
</evidence>
<keyword evidence="21" id="KW-1185">Reference proteome</keyword>
<evidence type="ECO:0000256" key="14">
    <source>
        <dbReference type="ARBA" id="ARBA00052542"/>
    </source>
</evidence>
<dbReference type="PROSITE" id="PS00166">
    <property type="entry name" value="ENOYL_COA_HYDRATASE"/>
    <property type="match status" value="1"/>
</dbReference>
<dbReference type="EMBL" id="JH992978">
    <property type="protein sequence ID" value="EKX50619.1"/>
    <property type="molecule type" value="Genomic_DNA"/>
</dbReference>
<dbReference type="GO" id="GO:0005759">
    <property type="term" value="C:mitochondrial matrix"/>
    <property type="evidence" value="ECO:0007669"/>
    <property type="project" value="UniProtKB-SubCell"/>
</dbReference>
<dbReference type="Gene3D" id="3.90.226.10">
    <property type="entry name" value="2-enoyl-CoA Hydratase, Chain A, domain 1"/>
    <property type="match status" value="1"/>
</dbReference>
<comment type="similarity">
    <text evidence="3 18">Belongs to the enoyl-CoA hydratase/isomerase family.</text>
</comment>
<evidence type="ECO:0000256" key="11">
    <source>
        <dbReference type="ARBA" id="ARBA00050938"/>
    </source>
</evidence>
<comment type="subcellular location">
    <subcellularLocation>
        <location evidence="1">Mitochondrion matrix</location>
    </subcellularLocation>
</comment>
<evidence type="ECO:0000313" key="20">
    <source>
        <dbReference type="EnsemblProtists" id="EKX50619"/>
    </source>
</evidence>
<dbReference type="GeneID" id="17307270"/>
<evidence type="ECO:0000256" key="2">
    <source>
        <dbReference type="ARBA" id="ARBA00005005"/>
    </source>
</evidence>
<dbReference type="KEGG" id="gtt:GUITHDRAFT_55595"/>
<dbReference type="Pfam" id="PF00378">
    <property type="entry name" value="ECH_1"/>
    <property type="match status" value="1"/>
</dbReference>
<dbReference type="PANTHER" id="PTHR11941">
    <property type="entry name" value="ENOYL-COA HYDRATASE-RELATED"/>
    <property type="match status" value="1"/>
</dbReference>
<dbReference type="InterPro" id="IPR018376">
    <property type="entry name" value="Enoyl-CoA_hyd/isom_CS"/>
</dbReference>
<dbReference type="OrthoDB" id="1696280at2759"/>
<organism evidence="19">
    <name type="scientific">Guillardia theta (strain CCMP2712)</name>
    <name type="common">Cryptophyte</name>
    <dbReference type="NCBI Taxonomy" id="905079"/>
    <lineage>
        <taxon>Eukaryota</taxon>
        <taxon>Cryptophyceae</taxon>
        <taxon>Pyrenomonadales</taxon>
        <taxon>Geminigeraceae</taxon>
        <taxon>Guillardia</taxon>
    </lineage>
</organism>
<evidence type="ECO:0000256" key="10">
    <source>
        <dbReference type="ARBA" id="ARBA00023235"/>
    </source>
</evidence>
<dbReference type="EnsemblProtists" id="EKX50619">
    <property type="protein sequence ID" value="EKX50619"/>
    <property type="gene ID" value="GUITHDRAFT_55595"/>
</dbReference>
<dbReference type="InterPro" id="IPR029045">
    <property type="entry name" value="ClpP/crotonase-like_dom_sf"/>
</dbReference>
<evidence type="ECO:0000256" key="1">
    <source>
        <dbReference type="ARBA" id="ARBA00004305"/>
    </source>
</evidence>
<comment type="catalytic activity">
    <reaction evidence="12">
        <text>(2E)-tetradecenoyl-CoA = (3Z)-tetradecenoyl-CoA</text>
        <dbReference type="Rhea" id="RHEA:29847"/>
        <dbReference type="ChEBI" id="CHEBI:61405"/>
        <dbReference type="ChEBI" id="CHEBI:61968"/>
    </reaction>
    <physiologicalReaction direction="right-to-left" evidence="12">
        <dbReference type="Rhea" id="RHEA:29849"/>
    </physiologicalReaction>
</comment>
<gene>
    <name evidence="19" type="ORF">GUITHDRAFT_55595</name>
</gene>
<dbReference type="CDD" id="cd06558">
    <property type="entry name" value="crotonase-like"/>
    <property type="match status" value="1"/>
</dbReference>
<dbReference type="FunFam" id="3.90.226.10:FF:000034">
    <property type="entry name" value="Enoyl-CoA delta isomerase 1"/>
    <property type="match status" value="1"/>
</dbReference>
<evidence type="ECO:0000256" key="12">
    <source>
        <dbReference type="ARBA" id="ARBA00051293"/>
    </source>
</evidence>
<reference evidence="19 21" key="1">
    <citation type="journal article" date="2012" name="Nature">
        <title>Algal genomes reveal evolutionary mosaicism and the fate of nucleomorphs.</title>
        <authorList>
            <consortium name="DOE Joint Genome Institute"/>
            <person name="Curtis B.A."/>
            <person name="Tanifuji G."/>
            <person name="Burki F."/>
            <person name="Gruber A."/>
            <person name="Irimia M."/>
            <person name="Maruyama S."/>
            <person name="Arias M.C."/>
            <person name="Ball S.G."/>
            <person name="Gile G.H."/>
            <person name="Hirakawa Y."/>
            <person name="Hopkins J.F."/>
            <person name="Kuo A."/>
            <person name="Rensing S.A."/>
            <person name="Schmutz J."/>
            <person name="Symeonidi A."/>
            <person name="Elias M."/>
            <person name="Eveleigh R.J."/>
            <person name="Herman E.K."/>
            <person name="Klute M.J."/>
            <person name="Nakayama T."/>
            <person name="Obornik M."/>
            <person name="Reyes-Prieto A."/>
            <person name="Armbrust E.V."/>
            <person name="Aves S.J."/>
            <person name="Beiko R.G."/>
            <person name="Coutinho P."/>
            <person name="Dacks J.B."/>
            <person name="Durnford D.G."/>
            <person name="Fast N.M."/>
            <person name="Green B.R."/>
            <person name="Grisdale C.J."/>
            <person name="Hempel F."/>
            <person name="Henrissat B."/>
            <person name="Hoppner M.P."/>
            <person name="Ishida K."/>
            <person name="Kim E."/>
            <person name="Koreny L."/>
            <person name="Kroth P.G."/>
            <person name="Liu Y."/>
            <person name="Malik S.B."/>
            <person name="Maier U.G."/>
            <person name="McRose D."/>
            <person name="Mock T."/>
            <person name="Neilson J.A."/>
            <person name="Onodera N.T."/>
            <person name="Poole A.M."/>
            <person name="Pritham E.J."/>
            <person name="Richards T.A."/>
            <person name="Rocap G."/>
            <person name="Roy S.W."/>
            <person name="Sarai C."/>
            <person name="Schaack S."/>
            <person name="Shirato S."/>
            <person name="Slamovits C.H."/>
            <person name="Spencer D.F."/>
            <person name="Suzuki S."/>
            <person name="Worden A.Z."/>
            <person name="Zauner S."/>
            <person name="Barry K."/>
            <person name="Bell C."/>
            <person name="Bharti A.K."/>
            <person name="Crow J.A."/>
            <person name="Grimwood J."/>
            <person name="Kramer R."/>
            <person name="Lindquist E."/>
            <person name="Lucas S."/>
            <person name="Salamov A."/>
            <person name="McFadden G.I."/>
            <person name="Lane C.E."/>
            <person name="Keeling P.J."/>
            <person name="Gray M.W."/>
            <person name="Grigoriev I.V."/>
            <person name="Archibald J.M."/>
        </authorList>
    </citation>
    <scope>NUCLEOTIDE SEQUENCE</scope>
    <source>
        <strain evidence="19 21">CCMP2712</strain>
    </source>
</reference>
<evidence type="ECO:0000256" key="3">
    <source>
        <dbReference type="ARBA" id="ARBA00005254"/>
    </source>
</evidence>
<comment type="subunit">
    <text evidence="4">Homotrimer.</text>
</comment>
<evidence type="ECO:0000256" key="15">
    <source>
        <dbReference type="ARBA" id="ARBA00056147"/>
    </source>
</evidence>
<dbReference type="PaxDb" id="55529-EKX50619"/>
<proteinExistence type="inferred from homology"/>
<dbReference type="HOGENOM" id="CLU_009834_7_5_1"/>
<dbReference type="STRING" id="905079.L1JQQ2"/>
<dbReference type="OMA" id="TRVARCK"/>
<comment type="function">
    <text evidence="15">Key enzyme of fatty acid beta-oxidation. Able to isomerize both 3-cis (3Z) and 3-trans (3E) double bonds into the 2-trans (2E) form in a range of enoyl-CoA species, with a preference for (3Z)-enoyl-CoAs over (3E)-enoyl-CoAs. The catalytic efficiency of this enzyme is not affected by the fatty acyl chain length.</text>
</comment>
<keyword evidence="7" id="KW-0007">Acetylation</keyword>
<evidence type="ECO:0000256" key="8">
    <source>
        <dbReference type="ARBA" id="ARBA00023098"/>
    </source>
</evidence>
<comment type="catalytic activity">
    <reaction evidence="14">
        <text>(3Z)-octenoyl-CoA = (2E)-octenoyl-CoA</text>
        <dbReference type="Rhea" id="RHEA:46044"/>
        <dbReference type="ChEBI" id="CHEBI:62242"/>
        <dbReference type="ChEBI" id="CHEBI:85640"/>
    </reaction>
    <physiologicalReaction direction="left-to-right" evidence="14">
        <dbReference type="Rhea" id="RHEA:46045"/>
    </physiologicalReaction>
</comment>
<dbReference type="PANTHER" id="PTHR11941:SF45">
    <property type="entry name" value="ENOYL-COA DELTA ISOMERASE 1, MITOCHONDRIAL"/>
    <property type="match status" value="1"/>
</dbReference>
<evidence type="ECO:0000256" key="17">
    <source>
        <dbReference type="ARBA" id="ARBA00083575"/>
    </source>
</evidence>
<keyword evidence="8" id="KW-0443">Lipid metabolism</keyword>
<keyword evidence="6" id="KW-0809">Transit peptide</keyword>
<feature type="non-terminal residue" evidence="19">
    <location>
        <position position="1"/>
    </location>
</feature>
<dbReference type="RefSeq" id="XP_005837599.1">
    <property type="nucleotide sequence ID" value="XM_005837542.1"/>
</dbReference>
<dbReference type="SUPFAM" id="SSF52096">
    <property type="entry name" value="ClpP/crotonase"/>
    <property type="match status" value="1"/>
</dbReference>
<dbReference type="AlphaFoldDB" id="L1JQQ2"/>
<name>L1JQQ2_GUITC</name>
<evidence type="ECO:0000256" key="6">
    <source>
        <dbReference type="ARBA" id="ARBA00022946"/>
    </source>
</evidence>
<evidence type="ECO:0000313" key="19">
    <source>
        <dbReference type="EMBL" id="EKX50619.1"/>
    </source>
</evidence>
<keyword evidence="9" id="KW-0496">Mitochondrion</keyword>
<reference evidence="21" key="2">
    <citation type="submission" date="2012-11" db="EMBL/GenBank/DDBJ databases">
        <authorList>
            <person name="Kuo A."/>
            <person name="Curtis B.A."/>
            <person name="Tanifuji G."/>
            <person name="Burki F."/>
            <person name="Gruber A."/>
            <person name="Irimia M."/>
            <person name="Maruyama S."/>
            <person name="Arias M.C."/>
            <person name="Ball S.G."/>
            <person name="Gile G.H."/>
            <person name="Hirakawa Y."/>
            <person name="Hopkins J.F."/>
            <person name="Rensing S.A."/>
            <person name="Schmutz J."/>
            <person name="Symeonidi A."/>
            <person name="Elias M."/>
            <person name="Eveleigh R.J."/>
            <person name="Herman E.K."/>
            <person name="Klute M.J."/>
            <person name="Nakayama T."/>
            <person name="Obornik M."/>
            <person name="Reyes-Prieto A."/>
            <person name="Armbrust E.V."/>
            <person name="Aves S.J."/>
            <person name="Beiko R.G."/>
            <person name="Coutinho P."/>
            <person name="Dacks J.B."/>
            <person name="Durnford D.G."/>
            <person name="Fast N.M."/>
            <person name="Green B.R."/>
            <person name="Grisdale C."/>
            <person name="Hempe F."/>
            <person name="Henrissat B."/>
            <person name="Hoppner M.P."/>
            <person name="Ishida K.-I."/>
            <person name="Kim E."/>
            <person name="Koreny L."/>
            <person name="Kroth P.G."/>
            <person name="Liu Y."/>
            <person name="Malik S.-B."/>
            <person name="Maier U.G."/>
            <person name="McRose D."/>
            <person name="Mock T."/>
            <person name="Neilson J.A."/>
            <person name="Onodera N.T."/>
            <person name="Poole A.M."/>
            <person name="Pritham E.J."/>
            <person name="Richards T.A."/>
            <person name="Rocap G."/>
            <person name="Roy S.W."/>
            <person name="Sarai C."/>
            <person name="Schaack S."/>
            <person name="Shirato S."/>
            <person name="Slamovits C.H."/>
            <person name="Spencer D.F."/>
            <person name="Suzuki S."/>
            <person name="Worden A.Z."/>
            <person name="Zauner S."/>
            <person name="Barry K."/>
            <person name="Bell C."/>
            <person name="Bharti A.K."/>
            <person name="Crow J.A."/>
            <person name="Grimwood J."/>
            <person name="Kramer R."/>
            <person name="Lindquist E."/>
            <person name="Lucas S."/>
            <person name="Salamov A."/>
            <person name="McFadden G.I."/>
            <person name="Lane C.E."/>
            <person name="Keeling P.J."/>
            <person name="Gray M.W."/>
            <person name="Grigoriev I.V."/>
            <person name="Archibald J.M."/>
        </authorList>
    </citation>
    <scope>NUCLEOTIDE SEQUENCE</scope>
    <source>
        <strain evidence="21">CCMP2712</strain>
    </source>
</reference>
<dbReference type="GO" id="GO:0006635">
    <property type="term" value="P:fatty acid beta-oxidation"/>
    <property type="evidence" value="ECO:0007669"/>
    <property type="project" value="TreeGrafter"/>
</dbReference>